<dbReference type="AlphaFoldDB" id="A0A9N7YJM7"/>
<comment type="subcellular location">
    <subcellularLocation>
        <location evidence="1">Membrane</location>
        <topology evidence="1">Multi-pass membrane protein</topology>
    </subcellularLocation>
</comment>
<evidence type="ECO:0000256" key="3">
    <source>
        <dbReference type="ARBA" id="ARBA00022989"/>
    </source>
</evidence>
<organism evidence="8 9">
    <name type="scientific">Pleuronectes platessa</name>
    <name type="common">European plaice</name>
    <dbReference type="NCBI Taxonomy" id="8262"/>
    <lineage>
        <taxon>Eukaryota</taxon>
        <taxon>Metazoa</taxon>
        <taxon>Chordata</taxon>
        <taxon>Craniata</taxon>
        <taxon>Vertebrata</taxon>
        <taxon>Euteleostomi</taxon>
        <taxon>Actinopterygii</taxon>
        <taxon>Neopterygii</taxon>
        <taxon>Teleostei</taxon>
        <taxon>Neoteleostei</taxon>
        <taxon>Acanthomorphata</taxon>
        <taxon>Carangaria</taxon>
        <taxon>Pleuronectiformes</taxon>
        <taxon>Pleuronectoidei</taxon>
        <taxon>Pleuronectidae</taxon>
        <taxon>Pleuronectes</taxon>
    </lineage>
</organism>
<dbReference type="GO" id="GO:0055085">
    <property type="term" value="P:transmembrane transport"/>
    <property type="evidence" value="ECO:0007669"/>
    <property type="project" value="InterPro"/>
</dbReference>
<evidence type="ECO:0000259" key="7">
    <source>
        <dbReference type="Pfam" id="PF00916"/>
    </source>
</evidence>
<feature type="region of interest" description="Disordered" evidence="5">
    <location>
        <begin position="171"/>
        <end position="272"/>
    </location>
</feature>
<evidence type="ECO:0000256" key="1">
    <source>
        <dbReference type="ARBA" id="ARBA00004141"/>
    </source>
</evidence>
<evidence type="ECO:0000256" key="2">
    <source>
        <dbReference type="ARBA" id="ARBA00022692"/>
    </source>
</evidence>
<dbReference type="Proteomes" id="UP001153269">
    <property type="component" value="Unassembled WGS sequence"/>
</dbReference>
<keyword evidence="9" id="KW-1185">Reference proteome</keyword>
<dbReference type="InterPro" id="IPR011547">
    <property type="entry name" value="SLC26A/SulP_dom"/>
</dbReference>
<feature type="transmembrane region" description="Helical" evidence="6">
    <location>
        <begin position="66"/>
        <end position="84"/>
    </location>
</feature>
<comment type="caution">
    <text evidence="8">The sequence shown here is derived from an EMBL/GenBank/DDBJ whole genome shotgun (WGS) entry which is preliminary data.</text>
</comment>
<reference evidence="8" key="1">
    <citation type="submission" date="2020-03" db="EMBL/GenBank/DDBJ databases">
        <authorList>
            <person name="Weist P."/>
        </authorList>
    </citation>
    <scope>NUCLEOTIDE SEQUENCE</scope>
</reference>
<keyword evidence="2 6" id="KW-0812">Transmembrane</keyword>
<name>A0A9N7YJM7_PLEPL</name>
<evidence type="ECO:0000256" key="6">
    <source>
        <dbReference type="SAM" id="Phobius"/>
    </source>
</evidence>
<keyword evidence="4 6" id="KW-0472">Membrane</keyword>
<gene>
    <name evidence="8" type="ORF">PLEPLA_LOCUS16027</name>
</gene>
<dbReference type="GO" id="GO:0016020">
    <property type="term" value="C:membrane"/>
    <property type="evidence" value="ECO:0007669"/>
    <property type="project" value="UniProtKB-SubCell"/>
</dbReference>
<feature type="transmembrane region" description="Helical" evidence="6">
    <location>
        <begin position="96"/>
        <end position="113"/>
    </location>
</feature>
<dbReference type="InterPro" id="IPR001902">
    <property type="entry name" value="SLC26A/SulP_fam"/>
</dbReference>
<sequence>MAYSVHRKILDEGAVDDMAGKSESKTQTLSEKVKKSMRCSAPRLKSFLLRSIPLLSWLPRYSIREYAIGDLITGISVGILHLPFGMSTALVTSVPPIFGLYTCFYPVLIYFIFGTSKHISMGPYTVVGVMIGGVADRLIPNSDFMIWDNVTNSSIVDTMSRDAARSQSTTLLFNSPAPPSGQSPETCSATDLHLLPSSSPRTFFPPPPTPCTPYRGRQNEEDEEDSCSSFSSEATSPPLPDLQGNAGAGGRGLRARRRVLPQRRVPRPPRLPPLRPVTNLSFSRSFTFSFFELPLHESPRCRAERVRNLMLLLRQIHY</sequence>
<keyword evidence="3 6" id="KW-1133">Transmembrane helix</keyword>
<evidence type="ECO:0000256" key="5">
    <source>
        <dbReference type="SAM" id="MobiDB-lite"/>
    </source>
</evidence>
<evidence type="ECO:0000256" key="4">
    <source>
        <dbReference type="ARBA" id="ARBA00023136"/>
    </source>
</evidence>
<feature type="compositionally biased region" description="Basic residues" evidence="5">
    <location>
        <begin position="253"/>
        <end position="267"/>
    </location>
</feature>
<proteinExistence type="predicted"/>
<evidence type="ECO:0000313" key="8">
    <source>
        <dbReference type="EMBL" id="CAB1428073.1"/>
    </source>
</evidence>
<dbReference type="Pfam" id="PF00916">
    <property type="entry name" value="Sulfate_transp"/>
    <property type="match status" value="1"/>
</dbReference>
<dbReference type="EMBL" id="CADEAL010001017">
    <property type="protein sequence ID" value="CAB1428073.1"/>
    <property type="molecule type" value="Genomic_DNA"/>
</dbReference>
<feature type="domain" description="SLC26A/SulP transporter" evidence="7">
    <location>
        <begin position="69"/>
        <end position="151"/>
    </location>
</feature>
<accession>A0A9N7YJM7</accession>
<protein>
    <recommendedName>
        <fullName evidence="7">SLC26A/SulP transporter domain-containing protein</fullName>
    </recommendedName>
</protein>
<evidence type="ECO:0000313" key="9">
    <source>
        <dbReference type="Proteomes" id="UP001153269"/>
    </source>
</evidence>
<dbReference type="PANTHER" id="PTHR11814">
    <property type="entry name" value="SULFATE TRANSPORTER"/>
    <property type="match status" value="1"/>
</dbReference>